<dbReference type="Pfam" id="PF14363">
    <property type="entry name" value="AAA_assoc"/>
    <property type="match status" value="1"/>
</dbReference>
<comment type="caution">
    <text evidence="4">The sequence shown here is derived from an EMBL/GenBank/DDBJ whole genome shotgun (WGS) entry which is preliminary data.</text>
</comment>
<evidence type="ECO:0000256" key="1">
    <source>
        <dbReference type="ARBA" id="ARBA00022801"/>
    </source>
</evidence>
<organism evidence="4 5">
    <name type="scientific">Citrus x changshan-huyou</name>
    <dbReference type="NCBI Taxonomy" id="2935761"/>
    <lineage>
        <taxon>Eukaryota</taxon>
        <taxon>Viridiplantae</taxon>
        <taxon>Streptophyta</taxon>
        <taxon>Embryophyta</taxon>
        <taxon>Tracheophyta</taxon>
        <taxon>Spermatophyta</taxon>
        <taxon>Magnoliopsida</taxon>
        <taxon>eudicotyledons</taxon>
        <taxon>Gunneridae</taxon>
        <taxon>Pentapetalae</taxon>
        <taxon>rosids</taxon>
        <taxon>malvids</taxon>
        <taxon>Sapindales</taxon>
        <taxon>Rutaceae</taxon>
        <taxon>Aurantioideae</taxon>
        <taxon>Citrus</taxon>
    </lineage>
</organism>
<keyword evidence="1" id="KW-0378">Hydrolase</keyword>
<keyword evidence="5" id="KW-1185">Reference proteome</keyword>
<keyword evidence="2" id="KW-0067">ATP-binding</keyword>
<dbReference type="GO" id="GO:0016787">
    <property type="term" value="F:hydrolase activity"/>
    <property type="evidence" value="ECO:0007669"/>
    <property type="project" value="UniProtKB-KW"/>
</dbReference>
<evidence type="ECO:0000256" key="2">
    <source>
        <dbReference type="ARBA" id="ARBA00022840"/>
    </source>
</evidence>
<name>A0AAP0M3E3_9ROSI</name>
<evidence type="ECO:0000313" key="4">
    <source>
        <dbReference type="EMBL" id="KAK9194741.1"/>
    </source>
</evidence>
<gene>
    <name evidence="4" type="ORF">WN944_005448</name>
</gene>
<protein>
    <recommendedName>
        <fullName evidence="3">AAA-type ATPase N-terminal domain-containing protein</fullName>
    </recommendedName>
</protein>
<keyword evidence="2" id="KW-0547">Nucleotide-binding</keyword>
<reference evidence="4 5" key="1">
    <citation type="submission" date="2024-05" db="EMBL/GenBank/DDBJ databases">
        <title>Haplotype-resolved chromosome-level genome assembly of Huyou (Citrus changshanensis).</title>
        <authorList>
            <person name="Miao C."/>
            <person name="Chen W."/>
            <person name="Wu Y."/>
            <person name="Wang L."/>
            <person name="Zhao S."/>
            <person name="Grierson D."/>
            <person name="Xu C."/>
            <person name="Chen K."/>
        </authorList>
    </citation>
    <scope>NUCLEOTIDE SEQUENCE [LARGE SCALE GENOMIC DNA]</scope>
    <source>
        <strain evidence="4">01-14</strain>
        <tissue evidence="4">Leaf</tissue>
    </source>
</reference>
<dbReference type="InterPro" id="IPR025753">
    <property type="entry name" value="AAA_N_dom"/>
</dbReference>
<evidence type="ECO:0000259" key="3">
    <source>
        <dbReference type="Pfam" id="PF14363"/>
    </source>
</evidence>
<dbReference type="AlphaFoldDB" id="A0AAP0M3E3"/>
<dbReference type="Proteomes" id="UP001428341">
    <property type="component" value="Unassembled WGS sequence"/>
</dbReference>
<evidence type="ECO:0000313" key="5">
    <source>
        <dbReference type="Proteomes" id="UP001428341"/>
    </source>
</evidence>
<sequence length="155" mass="18397">MFVYAIFKAHFPYCLWGYVERCSHTLAPHMYHYIEITFDEFSGERLNHSEVFSAIQNYLSIKASKHAARFKADVVEDSQSLVLSMEDKEEVTDEFERVNVWWELGKNISRREFQFSIYPAAEEKRYYKLTFHKRDRELIPGSYVNHVLDGGRPSQ</sequence>
<feature type="domain" description="AAA-type ATPase N-terminal" evidence="3">
    <location>
        <begin position="12"/>
        <end position="104"/>
    </location>
</feature>
<proteinExistence type="predicted"/>
<dbReference type="GO" id="GO:0005524">
    <property type="term" value="F:ATP binding"/>
    <property type="evidence" value="ECO:0007669"/>
    <property type="project" value="UniProtKB-KW"/>
</dbReference>
<dbReference type="EMBL" id="JBCGBO010000006">
    <property type="protein sequence ID" value="KAK9194741.1"/>
    <property type="molecule type" value="Genomic_DNA"/>
</dbReference>
<dbReference type="PANTHER" id="PTHR23070">
    <property type="entry name" value="BCS1 AAA-TYPE ATPASE"/>
    <property type="match status" value="1"/>
</dbReference>
<accession>A0AAP0M3E3</accession>
<dbReference type="InterPro" id="IPR050747">
    <property type="entry name" value="Mitochondrial_chaperone_BCS1"/>
</dbReference>